<dbReference type="AlphaFoldDB" id="A0A0G0VNK4"/>
<dbReference type="Gene3D" id="3.30.1490.480">
    <property type="entry name" value="Endolytic murein transglycosylase"/>
    <property type="match status" value="1"/>
</dbReference>
<dbReference type="GO" id="GO:0008932">
    <property type="term" value="F:lytic endotransglycosylase activity"/>
    <property type="evidence" value="ECO:0007669"/>
    <property type="project" value="UniProtKB-UniRule"/>
</dbReference>
<comment type="subcellular location">
    <subcellularLocation>
        <location evidence="7">Cell membrane</location>
        <topology evidence="7">Single-pass membrane protein</topology>
    </subcellularLocation>
</comment>
<gene>
    <name evidence="7" type="primary">mltG</name>
    <name evidence="8" type="ORF">UU54_C0009G0002</name>
</gene>
<dbReference type="HAMAP" id="MF_02065">
    <property type="entry name" value="MltG"/>
    <property type="match status" value="1"/>
</dbReference>
<keyword evidence="2 7" id="KW-0812">Transmembrane</keyword>
<accession>A0A0G0VNK4</accession>
<evidence type="ECO:0000256" key="6">
    <source>
        <dbReference type="ARBA" id="ARBA00023316"/>
    </source>
</evidence>
<evidence type="ECO:0000256" key="1">
    <source>
        <dbReference type="ARBA" id="ARBA00022475"/>
    </source>
</evidence>
<dbReference type="Proteomes" id="UP000033903">
    <property type="component" value="Unassembled WGS sequence"/>
</dbReference>
<dbReference type="PANTHER" id="PTHR30518:SF2">
    <property type="entry name" value="ENDOLYTIC MUREIN TRANSGLYCOSYLASE"/>
    <property type="match status" value="1"/>
</dbReference>
<keyword evidence="5 7" id="KW-0456">Lyase</keyword>
<dbReference type="GO" id="GO:0071555">
    <property type="term" value="P:cell wall organization"/>
    <property type="evidence" value="ECO:0007669"/>
    <property type="project" value="UniProtKB-KW"/>
</dbReference>
<protein>
    <recommendedName>
        <fullName evidence="7">Endolytic murein transglycosylase</fullName>
        <ecNumber evidence="7">4.2.2.29</ecNumber>
    </recommendedName>
    <alternativeName>
        <fullName evidence="7">Peptidoglycan lytic transglycosylase</fullName>
    </alternativeName>
    <alternativeName>
        <fullName evidence="7">Peptidoglycan polymerization terminase</fullName>
    </alternativeName>
</protein>
<comment type="function">
    <text evidence="7">Functions as a peptidoglycan terminase that cleaves nascent peptidoglycan strands endolytically to terminate their elongation.</text>
</comment>
<comment type="similarity">
    <text evidence="7">Belongs to the transglycosylase MltG family.</text>
</comment>
<evidence type="ECO:0000256" key="3">
    <source>
        <dbReference type="ARBA" id="ARBA00022989"/>
    </source>
</evidence>
<evidence type="ECO:0000313" key="9">
    <source>
        <dbReference type="Proteomes" id="UP000033903"/>
    </source>
</evidence>
<dbReference type="GO" id="GO:0009252">
    <property type="term" value="P:peptidoglycan biosynthetic process"/>
    <property type="evidence" value="ECO:0007669"/>
    <property type="project" value="UniProtKB-UniRule"/>
</dbReference>
<keyword evidence="6 7" id="KW-0961">Cell wall biogenesis/degradation</keyword>
<dbReference type="EC" id="4.2.2.29" evidence="7"/>
<evidence type="ECO:0000313" key="8">
    <source>
        <dbReference type="EMBL" id="KKS01197.1"/>
    </source>
</evidence>
<feature type="transmembrane region" description="Helical" evidence="7">
    <location>
        <begin position="12"/>
        <end position="30"/>
    </location>
</feature>
<dbReference type="GO" id="GO:0005886">
    <property type="term" value="C:plasma membrane"/>
    <property type="evidence" value="ECO:0007669"/>
    <property type="project" value="UniProtKB-SubCell"/>
</dbReference>
<sequence length="345" mass="39028">MLQDLKFKNYRTIAAVTAIVLFSLSFYFLYLPVYAVNEEFTVNEGDGLSRIAEQLKSENLIKNELFFIFYVKALGLEKELKAGSYIFNGFISVPRIVSLLAEGFAEGNDVRVFISEGSNIWEIDRVLFNAGLSGKGDFAGKFYRDEGYLFPDTYLIPSQKSIRQSAEKTQNSESATELANKMKNNFKIKTKDILTGLSETKKREIIIIASILEKEARTENDMRLIAGIIEKRIASGMLLQIDATVSYGACQREFKYLNISMFKYCDVSQIGVANEIKTDSEFNTYMRKELPPSPISNPGLKALSAAANPLKSDYLYYLSTRSGDEIIFSKTSEEHAQNRKKYLEL</sequence>
<dbReference type="Pfam" id="PF02618">
    <property type="entry name" value="YceG"/>
    <property type="match status" value="1"/>
</dbReference>
<comment type="catalytic activity">
    <reaction evidence="7">
        <text>a peptidoglycan chain = a peptidoglycan chain with N-acetyl-1,6-anhydromuramyl-[peptide] at the reducing end + a peptidoglycan chain with N-acetylglucosamine at the non-reducing end.</text>
        <dbReference type="EC" id="4.2.2.29"/>
    </reaction>
</comment>
<feature type="site" description="Important for catalytic activity" evidence="7">
    <location>
        <position position="215"/>
    </location>
</feature>
<evidence type="ECO:0000256" key="4">
    <source>
        <dbReference type="ARBA" id="ARBA00023136"/>
    </source>
</evidence>
<evidence type="ECO:0000256" key="7">
    <source>
        <dbReference type="HAMAP-Rule" id="MF_02065"/>
    </source>
</evidence>
<evidence type="ECO:0000256" key="5">
    <source>
        <dbReference type="ARBA" id="ARBA00023239"/>
    </source>
</evidence>
<proteinExistence type="inferred from homology"/>
<keyword evidence="1 7" id="KW-1003">Cell membrane</keyword>
<dbReference type="NCBIfam" id="TIGR00247">
    <property type="entry name" value="endolytic transglycosylase MltG"/>
    <property type="match status" value="1"/>
</dbReference>
<organism evidence="8 9">
    <name type="scientific">Candidatus Yanofskybacteria bacterium GW2011_GWA2_41_22</name>
    <dbReference type="NCBI Taxonomy" id="1619023"/>
    <lineage>
        <taxon>Bacteria</taxon>
        <taxon>Candidatus Yanofskyibacteriota</taxon>
    </lineage>
</organism>
<evidence type="ECO:0000256" key="2">
    <source>
        <dbReference type="ARBA" id="ARBA00022692"/>
    </source>
</evidence>
<dbReference type="PANTHER" id="PTHR30518">
    <property type="entry name" value="ENDOLYTIC MUREIN TRANSGLYCOSYLASE"/>
    <property type="match status" value="1"/>
</dbReference>
<reference evidence="8 9" key="1">
    <citation type="journal article" date="2015" name="Nature">
        <title>rRNA introns, odd ribosomes, and small enigmatic genomes across a large radiation of phyla.</title>
        <authorList>
            <person name="Brown C.T."/>
            <person name="Hug L.A."/>
            <person name="Thomas B.C."/>
            <person name="Sharon I."/>
            <person name="Castelle C.J."/>
            <person name="Singh A."/>
            <person name="Wilkins M.J."/>
            <person name="Williams K.H."/>
            <person name="Banfield J.F."/>
        </authorList>
    </citation>
    <scope>NUCLEOTIDE SEQUENCE [LARGE SCALE GENOMIC DNA]</scope>
</reference>
<comment type="caution">
    <text evidence="8">The sequence shown here is derived from an EMBL/GenBank/DDBJ whole genome shotgun (WGS) entry which is preliminary data.</text>
</comment>
<name>A0A0G0VNK4_9BACT</name>
<dbReference type="InterPro" id="IPR003770">
    <property type="entry name" value="MLTG-like"/>
</dbReference>
<keyword evidence="3 7" id="KW-1133">Transmembrane helix</keyword>
<keyword evidence="4 7" id="KW-0472">Membrane</keyword>
<dbReference type="EMBL" id="LCBA01000009">
    <property type="protein sequence ID" value="KKS01197.1"/>
    <property type="molecule type" value="Genomic_DNA"/>
</dbReference>